<dbReference type="Pfam" id="PF00501">
    <property type="entry name" value="AMP-binding"/>
    <property type="match status" value="2"/>
</dbReference>
<dbReference type="GeneID" id="112050465"/>
<dbReference type="PANTHER" id="PTHR24096">
    <property type="entry name" value="LONG-CHAIN-FATTY-ACID--COA LIGASE"/>
    <property type="match status" value="1"/>
</dbReference>
<dbReference type="PROSITE" id="PS00455">
    <property type="entry name" value="AMP_BINDING"/>
    <property type="match status" value="2"/>
</dbReference>
<keyword evidence="5" id="KW-1185">Reference proteome</keyword>
<evidence type="ECO:0000313" key="5">
    <source>
        <dbReference type="Proteomes" id="UP001652582"/>
    </source>
</evidence>
<evidence type="ECO:0000256" key="2">
    <source>
        <dbReference type="ARBA" id="ARBA00023140"/>
    </source>
</evidence>
<dbReference type="Gene3D" id="3.40.50.12780">
    <property type="entry name" value="N-terminal domain of ligase-like"/>
    <property type="match status" value="2"/>
</dbReference>
<dbReference type="InterPro" id="IPR045851">
    <property type="entry name" value="AMP-bd_C_sf"/>
</dbReference>
<dbReference type="RefSeq" id="XP_052742274.1">
    <property type="nucleotide sequence ID" value="XM_052886314.1"/>
</dbReference>
<reference evidence="6" key="1">
    <citation type="submission" date="2025-08" db="UniProtKB">
        <authorList>
            <consortium name="RefSeq"/>
        </authorList>
    </citation>
    <scope>IDENTIFICATION</scope>
</reference>
<dbReference type="InterPro" id="IPR042099">
    <property type="entry name" value="ANL_N_sf"/>
</dbReference>
<organism evidence="5 6">
    <name type="scientific">Bicyclus anynana</name>
    <name type="common">Squinting bush brown butterfly</name>
    <dbReference type="NCBI Taxonomy" id="110368"/>
    <lineage>
        <taxon>Eukaryota</taxon>
        <taxon>Metazoa</taxon>
        <taxon>Ecdysozoa</taxon>
        <taxon>Arthropoda</taxon>
        <taxon>Hexapoda</taxon>
        <taxon>Insecta</taxon>
        <taxon>Pterygota</taxon>
        <taxon>Neoptera</taxon>
        <taxon>Endopterygota</taxon>
        <taxon>Lepidoptera</taxon>
        <taxon>Glossata</taxon>
        <taxon>Ditrysia</taxon>
        <taxon>Papilionoidea</taxon>
        <taxon>Nymphalidae</taxon>
        <taxon>Satyrinae</taxon>
        <taxon>Satyrini</taxon>
        <taxon>Mycalesina</taxon>
        <taxon>Bicyclus</taxon>
    </lineage>
</organism>
<dbReference type="InterPro" id="IPR000873">
    <property type="entry name" value="AMP-dep_synth/lig_dom"/>
</dbReference>
<proteinExistence type="predicted"/>
<evidence type="ECO:0000259" key="4">
    <source>
        <dbReference type="Pfam" id="PF13193"/>
    </source>
</evidence>
<evidence type="ECO:0000256" key="1">
    <source>
        <dbReference type="ARBA" id="ARBA00004275"/>
    </source>
</evidence>
<dbReference type="Gene3D" id="3.30.300.30">
    <property type="match status" value="2"/>
</dbReference>
<feature type="domain" description="AMP-dependent synthetase/ligase" evidence="3">
    <location>
        <begin position="643"/>
        <end position="1016"/>
    </location>
</feature>
<evidence type="ECO:0000313" key="6">
    <source>
        <dbReference type="RefSeq" id="XP_052742274.1"/>
    </source>
</evidence>
<dbReference type="InterPro" id="IPR020845">
    <property type="entry name" value="AMP-binding_CS"/>
</dbReference>
<dbReference type="PANTHER" id="PTHR24096:SF422">
    <property type="entry name" value="BCDNA.GH02901"/>
    <property type="match status" value="1"/>
</dbReference>
<dbReference type="SUPFAM" id="SSF56801">
    <property type="entry name" value="Acetyl-CoA synthetase-like"/>
    <property type="match status" value="2"/>
</dbReference>
<dbReference type="CDD" id="cd05911">
    <property type="entry name" value="Firefly_Luc_like"/>
    <property type="match status" value="1"/>
</dbReference>
<accession>A0ABM3LT75</accession>
<feature type="domain" description="AMP-dependent synthetase/ligase" evidence="3">
    <location>
        <begin position="54"/>
        <end position="425"/>
    </location>
</feature>
<sequence>MLLARVLNRVTEKRMFIVKYKHTSIWTAERTVKSPFDDVVIPETTIAEYVWRDLGKWSDKTAVICGVTDRKYTYLELYKQSQTFGASLRKKFKIQDGDVVTIMLSNSPEYATVTLGILAAGGVASTINPLYTVYEAQKQIASSETKLIVTSPENVNVVKEAISLSKLNIPVIIVDFDKDRPDDTVSFKELVNDPHIDKDILKGVKRSADDVSLLLYSSGTTGLPKAVELTNKNIVANCQQQNAERCKKFNDTTETNQDITLAYLPMFHCYGLSVINIHKLSVGLKLVTLPKFRPDTFLSTLEKHKFDLMYVAPPTVLFLASNHLVKSNHFEKLQNVLTGAAPLPQADVERFLSKMDHEVHFGQVYGCTEAGPVVTTTPNDHKDYSSVGFTLPNSELRIVDSEMNNMGPNELGELLIKGPNVMKGYKNNREANSQVFVDGWLRSGDLAKIDESGYVTIADRLKELIKVNAFQVPPAELESIIREHPAVFDAAVVGVPDDKTGEKPKGFVVLNKDSSTSENDIMEYVSKRVAPYKKLKEVQFIDSIPKNPSGKILRRLLIGLYEDDRSYIEDDNGTNYLISEALERGCSLDVNDVMLLTKALKGVIENRGCLSKMKHIWTVDKTVKSPFEDRVIPEATITEYLWKNLDKWSDKTAVICGVTDRKYTYFELYKKTEIFGATLRKKFKIKDGDVVCVMLPNSPEYPIVLLGILTAGGFVTTVNPSYTVYETQKQIISSNAKLIVTDPSNVPTVKEALKQSNLSMPIIALDFDVDRPEETISFKELINDNTLDKDVLKEVKRSAHDTSLLLYSSGTTGLPKGVELTHRNMVANCEQQYEKLIQKFDDTTASNQDIALAYLPMFHSYGISVVALQKLSAGLKLVTLPKFQPDTFINAFLKHKICCMYLAPPTVLFLASNPELSSKHFEKLKYATVGAAPLPLADVDRFLSKVGHELHFGQGYGMTEASPLVTISQNTSKRYNTVGNALPNCELKIVDSDMNALGPNELGELLVKGPNVMKGYKDNPKANSDVFVDGWLRSGDLAQIDEEGYVIIADRLKELIKVNAYQVPPAELESIIREHPEVFDAAVVGIPDDKTGEKPKAFVVLNKNSRLCDKDIIEYVNNRVAPFKRVKEVQFVDNIPKNPSGKILRRVLNEEQAK</sequence>
<dbReference type="InterPro" id="IPR025110">
    <property type="entry name" value="AMP-bd_C"/>
</dbReference>
<feature type="domain" description="AMP-binding enzyme C-terminal" evidence="4">
    <location>
        <begin position="476"/>
        <end position="551"/>
    </location>
</feature>
<evidence type="ECO:0000259" key="3">
    <source>
        <dbReference type="Pfam" id="PF00501"/>
    </source>
</evidence>
<dbReference type="Pfam" id="PF13193">
    <property type="entry name" value="AMP-binding_C"/>
    <property type="match status" value="2"/>
</dbReference>
<comment type="subcellular location">
    <subcellularLocation>
        <location evidence="1">Peroxisome</location>
    </subcellularLocation>
</comment>
<feature type="domain" description="AMP-binding enzyme C-terminal" evidence="4">
    <location>
        <begin position="1067"/>
        <end position="1142"/>
    </location>
</feature>
<gene>
    <name evidence="6" type="primary">LOC112050465</name>
</gene>
<keyword evidence="2" id="KW-0576">Peroxisome</keyword>
<protein>
    <submittedName>
        <fullName evidence="6">Uncharacterized protein LOC112050465</fullName>
    </submittedName>
</protein>
<name>A0ABM3LT75_BICAN</name>
<dbReference type="Proteomes" id="UP001652582">
    <property type="component" value="Chromosome 16"/>
</dbReference>